<comment type="pathway">
    <text evidence="2 11">Carbohydrate degradation; glycolysis; pyruvate from D-glyceraldehyde 3-phosphate: step 2/5.</text>
</comment>
<keyword evidence="11" id="KW-0963">Cytoplasm</keyword>
<dbReference type="STRING" id="1685379.AVO45_00270"/>
<comment type="caution">
    <text evidence="15">The sequence shown here is derived from an EMBL/GenBank/DDBJ whole genome shotgun (WGS) entry which is preliminary data.</text>
</comment>
<keyword evidence="6 11" id="KW-0808">Transferase</keyword>
<dbReference type="OrthoDB" id="9808460at2"/>
<feature type="binding site" evidence="11 13">
    <location>
        <begin position="354"/>
        <end position="357"/>
    </location>
    <ligand>
        <name>ATP</name>
        <dbReference type="ChEBI" id="CHEBI:30616"/>
    </ligand>
</feature>
<evidence type="ECO:0000313" key="16">
    <source>
        <dbReference type="Proteomes" id="UP000053791"/>
    </source>
</evidence>
<proteinExistence type="inferred from homology"/>
<evidence type="ECO:0000256" key="2">
    <source>
        <dbReference type="ARBA" id="ARBA00004838"/>
    </source>
</evidence>
<keyword evidence="8 11" id="KW-0418">Kinase</keyword>
<evidence type="ECO:0000256" key="1">
    <source>
        <dbReference type="ARBA" id="ARBA00000642"/>
    </source>
</evidence>
<evidence type="ECO:0000313" key="15">
    <source>
        <dbReference type="EMBL" id="KUJ86194.1"/>
    </source>
</evidence>
<evidence type="ECO:0000256" key="14">
    <source>
        <dbReference type="RuleBase" id="RU000532"/>
    </source>
</evidence>
<feature type="binding site" evidence="12">
    <location>
        <position position="36"/>
    </location>
    <ligand>
        <name>(2R)-3-phosphoglycerate</name>
        <dbReference type="ChEBI" id="CHEBI:58272"/>
    </ligand>
</feature>
<feature type="binding site" evidence="11">
    <location>
        <position position="36"/>
    </location>
    <ligand>
        <name>substrate</name>
    </ligand>
</feature>
<dbReference type="GO" id="GO:0043531">
    <property type="term" value="F:ADP binding"/>
    <property type="evidence" value="ECO:0007669"/>
    <property type="project" value="TreeGrafter"/>
</dbReference>
<protein>
    <recommendedName>
        <fullName evidence="5 11">Phosphoglycerate kinase</fullName>
        <ecNumber evidence="5 11">2.7.2.3</ecNumber>
    </recommendedName>
</protein>
<dbReference type="EC" id="2.7.2.3" evidence="5 11"/>
<dbReference type="EMBL" id="LQBQ01000001">
    <property type="protein sequence ID" value="KUJ86194.1"/>
    <property type="molecule type" value="Genomic_DNA"/>
</dbReference>
<dbReference type="InterPro" id="IPR001576">
    <property type="entry name" value="Phosphoglycerate_kinase"/>
</dbReference>
<keyword evidence="7 11" id="KW-0547">Nucleotide-binding</keyword>
<dbReference type="Gene3D" id="3.40.50.1260">
    <property type="entry name" value="Phosphoglycerate kinase, N-terminal domain"/>
    <property type="match status" value="2"/>
</dbReference>
<evidence type="ECO:0000256" key="7">
    <source>
        <dbReference type="ARBA" id="ARBA00022741"/>
    </source>
</evidence>
<feature type="binding site" evidence="11">
    <location>
        <position position="119"/>
    </location>
    <ligand>
        <name>substrate</name>
    </ligand>
</feature>
<dbReference type="FunFam" id="3.40.50.1260:FF:000031">
    <property type="entry name" value="Phosphoglycerate kinase 1"/>
    <property type="match status" value="1"/>
</dbReference>
<comment type="caution">
    <text evidence="11">Lacks conserved residue(s) required for the propagation of feature annotation.</text>
</comment>
<dbReference type="GO" id="GO:0005829">
    <property type="term" value="C:cytosol"/>
    <property type="evidence" value="ECO:0007669"/>
    <property type="project" value="TreeGrafter"/>
</dbReference>
<dbReference type="HAMAP" id="MF_00145">
    <property type="entry name" value="Phosphoglyc_kinase"/>
    <property type="match status" value="1"/>
</dbReference>
<dbReference type="Pfam" id="PF00162">
    <property type="entry name" value="PGK"/>
    <property type="match status" value="1"/>
</dbReference>
<dbReference type="PRINTS" id="PR00477">
    <property type="entry name" value="PHGLYCKINASE"/>
</dbReference>
<comment type="similarity">
    <text evidence="3 11 14">Belongs to the phosphoglycerate kinase family.</text>
</comment>
<sequence>MELPRITDWNVRGKRLLVRADLNVPVENGQVIDATRIERFAAGMKPLLDRGARLVILTHFGRPTKNELDPGFSVDKLRPALSDALGIPVRFSDVCVGTSAEILTRQLSDGEALLVENLRYQTGETENDPAFATELAKLGDIYVNDAFSVSHRAHASTDALARLLPAAAGPLLVEEIEALSAALEAPKSPAVAVVGGAKVSTKIDVLKNLVKKLDAVIIGGGMANTFLFADGAPVGRSLHEADQVETVYEIRDAAKQSGCRLLLPVDVVCARKFEADARNFVAPADQCPDDAMILDAGPASLRMFEAELAQASTLLWNGPLGAFEIEPFDRSTMRLAQIAAELTDVGALTSVAGGGDTVAALNKAGVADRFTYVSSAGGAFLEWLEGKTLPGIAALTHASKAA</sequence>
<reference evidence="15 16" key="1">
    <citation type="submission" date="2015-12" db="EMBL/GenBank/DDBJ databases">
        <authorList>
            <person name="Shamseldin A."/>
            <person name="Moawad H."/>
            <person name="Abd El-Rahim W.M."/>
            <person name="Sadowsky M.J."/>
        </authorList>
    </citation>
    <scope>NUCLEOTIDE SEQUENCE [LARGE SCALE GENOMIC DNA]</scope>
    <source>
        <strain evidence="15 16">ZGT118</strain>
    </source>
</reference>
<comment type="catalytic activity">
    <reaction evidence="1 11 14">
        <text>(2R)-3-phosphoglycerate + ATP = (2R)-3-phospho-glyceroyl phosphate + ADP</text>
        <dbReference type="Rhea" id="RHEA:14801"/>
        <dbReference type="ChEBI" id="CHEBI:30616"/>
        <dbReference type="ChEBI" id="CHEBI:57604"/>
        <dbReference type="ChEBI" id="CHEBI:58272"/>
        <dbReference type="ChEBI" id="CHEBI:456216"/>
        <dbReference type="EC" id="2.7.2.3"/>
    </reaction>
</comment>
<evidence type="ECO:0000256" key="13">
    <source>
        <dbReference type="PIRSR" id="PIRSR000724-2"/>
    </source>
</evidence>
<evidence type="ECO:0000256" key="8">
    <source>
        <dbReference type="ARBA" id="ARBA00022777"/>
    </source>
</evidence>
<feature type="binding site" evidence="11 12">
    <location>
        <begin position="21"/>
        <end position="23"/>
    </location>
    <ligand>
        <name>substrate</name>
    </ligand>
</feature>
<dbReference type="SUPFAM" id="SSF53748">
    <property type="entry name" value="Phosphoglycerate kinase"/>
    <property type="match status" value="1"/>
</dbReference>
<feature type="binding site" evidence="11 13">
    <location>
        <position position="324"/>
    </location>
    <ligand>
        <name>ATP</name>
        <dbReference type="ChEBI" id="CHEBI:30616"/>
    </ligand>
</feature>
<comment type="subcellular location">
    <subcellularLocation>
        <location evidence="11">Cytoplasm</location>
    </subcellularLocation>
</comment>
<dbReference type="InterPro" id="IPR036043">
    <property type="entry name" value="Phosphoglycerate_kinase_sf"/>
</dbReference>
<comment type="subunit">
    <text evidence="4 11">Monomer.</text>
</comment>
<gene>
    <name evidence="11 15" type="primary">pgk</name>
    <name evidence="15" type="ORF">AVO45_00270</name>
</gene>
<evidence type="ECO:0000256" key="3">
    <source>
        <dbReference type="ARBA" id="ARBA00008982"/>
    </source>
</evidence>
<feature type="binding site" evidence="11 13">
    <location>
        <position position="202"/>
    </location>
    <ligand>
        <name>ATP</name>
        <dbReference type="ChEBI" id="CHEBI:30616"/>
    </ligand>
</feature>
<dbReference type="RefSeq" id="WP_068344646.1">
    <property type="nucleotide sequence ID" value="NZ_LQBQ01000001.1"/>
</dbReference>
<feature type="binding site" evidence="11">
    <location>
        <position position="152"/>
    </location>
    <ligand>
        <name>substrate</name>
    </ligand>
</feature>
<evidence type="ECO:0000256" key="12">
    <source>
        <dbReference type="PIRSR" id="PIRSR000724-1"/>
    </source>
</evidence>
<evidence type="ECO:0000256" key="4">
    <source>
        <dbReference type="ARBA" id="ARBA00011245"/>
    </source>
</evidence>
<dbReference type="GO" id="GO:0004618">
    <property type="term" value="F:phosphoglycerate kinase activity"/>
    <property type="evidence" value="ECO:0007669"/>
    <property type="project" value="UniProtKB-UniRule"/>
</dbReference>
<evidence type="ECO:0000256" key="6">
    <source>
        <dbReference type="ARBA" id="ARBA00022679"/>
    </source>
</evidence>
<dbReference type="AlphaFoldDB" id="A0A101CZE4"/>
<keyword evidence="16" id="KW-1185">Reference proteome</keyword>
<dbReference type="PANTHER" id="PTHR11406:SF23">
    <property type="entry name" value="PHOSPHOGLYCERATE KINASE 1, CHLOROPLASTIC-RELATED"/>
    <property type="match status" value="1"/>
</dbReference>
<feature type="binding site" evidence="12">
    <location>
        <position position="152"/>
    </location>
    <ligand>
        <name>(2R)-3-phosphoglycerate</name>
        <dbReference type="ChEBI" id="CHEBI:58272"/>
    </ligand>
</feature>
<dbReference type="GO" id="GO:0005524">
    <property type="term" value="F:ATP binding"/>
    <property type="evidence" value="ECO:0007669"/>
    <property type="project" value="UniProtKB-KW"/>
</dbReference>
<evidence type="ECO:0000256" key="9">
    <source>
        <dbReference type="ARBA" id="ARBA00022840"/>
    </source>
</evidence>
<dbReference type="GO" id="GO:0006096">
    <property type="term" value="P:glycolytic process"/>
    <property type="evidence" value="ECO:0007669"/>
    <property type="project" value="UniProtKB-UniRule"/>
</dbReference>
<dbReference type="PANTHER" id="PTHR11406">
    <property type="entry name" value="PHOSPHOGLYCERATE KINASE"/>
    <property type="match status" value="1"/>
</dbReference>
<feature type="binding site" evidence="11 12">
    <location>
        <begin position="59"/>
        <end position="62"/>
    </location>
    <ligand>
        <name>substrate</name>
    </ligand>
</feature>
<name>A0A101CZE4_9RHOB</name>
<keyword evidence="10 11" id="KW-0324">Glycolysis</keyword>
<dbReference type="UniPathway" id="UPA00109">
    <property type="reaction ID" value="UER00185"/>
</dbReference>
<evidence type="ECO:0000256" key="5">
    <source>
        <dbReference type="ARBA" id="ARBA00013061"/>
    </source>
</evidence>
<evidence type="ECO:0000256" key="10">
    <source>
        <dbReference type="ARBA" id="ARBA00023152"/>
    </source>
</evidence>
<accession>A0A101CZE4</accession>
<feature type="binding site" evidence="12">
    <location>
        <position position="119"/>
    </location>
    <ligand>
        <name>(2R)-3-phosphoglycerate</name>
        <dbReference type="ChEBI" id="CHEBI:58272"/>
    </ligand>
</feature>
<dbReference type="GO" id="GO:0006094">
    <property type="term" value="P:gluconeogenesis"/>
    <property type="evidence" value="ECO:0007669"/>
    <property type="project" value="TreeGrafter"/>
</dbReference>
<keyword evidence="9 11" id="KW-0067">ATP-binding</keyword>
<evidence type="ECO:0000256" key="11">
    <source>
        <dbReference type="HAMAP-Rule" id="MF_00145"/>
    </source>
</evidence>
<dbReference type="PIRSF" id="PIRSF000724">
    <property type="entry name" value="Pgk"/>
    <property type="match status" value="1"/>
</dbReference>
<dbReference type="Proteomes" id="UP000053791">
    <property type="component" value="Unassembled WGS sequence"/>
</dbReference>
<organism evidence="15 16">
    <name type="scientific">Ruegeria marisrubri</name>
    <dbReference type="NCBI Taxonomy" id="1685379"/>
    <lineage>
        <taxon>Bacteria</taxon>
        <taxon>Pseudomonadati</taxon>
        <taxon>Pseudomonadota</taxon>
        <taxon>Alphaproteobacteria</taxon>
        <taxon>Rhodobacterales</taxon>
        <taxon>Roseobacteraceae</taxon>
        <taxon>Ruegeria</taxon>
    </lineage>
</organism>
<dbReference type="InterPro" id="IPR015824">
    <property type="entry name" value="Phosphoglycerate_kinase_N"/>
</dbReference>